<proteinExistence type="predicted"/>
<reference evidence="2 3" key="1">
    <citation type="submission" date="2021-01" db="EMBL/GenBank/DDBJ databases">
        <title>Carboxyliciviraga sp.nov., isolated from coastal sediments.</title>
        <authorList>
            <person name="Lu D."/>
            <person name="Zhang T."/>
        </authorList>
    </citation>
    <scope>NUCLEOTIDE SEQUENCE [LARGE SCALE GENOMIC DNA]</scope>
    <source>
        <strain evidence="2 3">N1Y132</strain>
    </source>
</reference>
<evidence type="ECO:0000313" key="2">
    <source>
        <dbReference type="EMBL" id="MBK3517650.1"/>
    </source>
</evidence>
<organism evidence="2 3">
    <name type="scientific">Carboxylicivirga marina</name>
    <dbReference type="NCBI Taxonomy" id="2800988"/>
    <lineage>
        <taxon>Bacteria</taxon>
        <taxon>Pseudomonadati</taxon>
        <taxon>Bacteroidota</taxon>
        <taxon>Bacteroidia</taxon>
        <taxon>Marinilabiliales</taxon>
        <taxon>Marinilabiliaceae</taxon>
        <taxon>Carboxylicivirga</taxon>
    </lineage>
</organism>
<evidence type="ECO:0008006" key="4">
    <source>
        <dbReference type="Google" id="ProtNLM"/>
    </source>
</evidence>
<feature type="chain" id="PRO_5047250288" description="Outer membrane protein beta-barrel domain-containing protein" evidence="1">
    <location>
        <begin position="20"/>
        <end position="202"/>
    </location>
</feature>
<sequence length="202" mass="22855">MRSVLIVIVLLCNCYLLSAQFSNSDWYISPKISFADFSDRHDWDGYSIKKVPPISIAAEKGLADFLSVGGLVGYSRDEYQNDTLAANVHIYSDLVLGGNANVHFAGWIEEWTDYKVFLGDWDFYAGLSLLFKWNRAEDNIYYPVGIDNIQTETSKSFDIKIRPLVGVRYFVTDNFCMLLEVGNGNIGVVTTGITFRIPQNNY</sequence>
<keyword evidence="1" id="KW-0732">Signal</keyword>
<dbReference type="RefSeq" id="WP_200464880.1">
    <property type="nucleotide sequence ID" value="NZ_JAENRR010000019.1"/>
</dbReference>
<keyword evidence="3" id="KW-1185">Reference proteome</keyword>
<name>A0ABS1HJK9_9BACT</name>
<evidence type="ECO:0000313" key="3">
    <source>
        <dbReference type="Proteomes" id="UP000605676"/>
    </source>
</evidence>
<evidence type="ECO:0000256" key="1">
    <source>
        <dbReference type="SAM" id="SignalP"/>
    </source>
</evidence>
<accession>A0ABS1HJK9</accession>
<comment type="caution">
    <text evidence="2">The sequence shown here is derived from an EMBL/GenBank/DDBJ whole genome shotgun (WGS) entry which is preliminary data.</text>
</comment>
<dbReference type="Proteomes" id="UP000605676">
    <property type="component" value="Unassembled WGS sequence"/>
</dbReference>
<gene>
    <name evidence="2" type="ORF">JIV24_09935</name>
</gene>
<dbReference type="EMBL" id="JAENRR010000019">
    <property type="protein sequence ID" value="MBK3517650.1"/>
    <property type="molecule type" value="Genomic_DNA"/>
</dbReference>
<protein>
    <recommendedName>
        <fullName evidence="4">Outer membrane protein beta-barrel domain-containing protein</fullName>
    </recommendedName>
</protein>
<feature type="signal peptide" evidence="1">
    <location>
        <begin position="1"/>
        <end position="19"/>
    </location>
</feature>